<dbReference type="GO" id="GO:0015344">
    <property type="term" value="F:siderophore uptake transmembrane transporter activity"/>
    <property type="evidence" value="ECO:0007669"/>
    <property type="project" value="TreeGrafter"/>
</dbReference>
<keyword evidence="8" id="KW-0408">Iron</keyword>
<keyword evidence="5" id="KW-0410">Iron transport</keyword>
<feature type="domain" description="TonB-dependent receptor-like beta-barrel" evidence="17">
    <location>
        <begin position="245"/>
        <end position="723"/>
    </location>
</feature>
<dbReference type="NCBIfam" id="TIGR01783">
    <property type="entry name" value="TonB-siderophor"/>
    <property type="match status" value="1"/>
</dbReference>
<dbReference type="CDD" id="cd01347">
    <property type="entry name" value="ligand_gated_channel"/>
    <property type="match status" value="1"/>
</dbReference>
<evidence type="ECO:0000313" key="19">
    <source>
        <dbReference type="EMBL" id="PWA07461.1"/>
    </source>
</evidence>
<evidence type="ECO:0000256" key="5">
    <source>
        <dbReference type="ARBA" id="ARBA00022496"/>
    </source>
</evidence>
<evidence type="ECO:0000256" key="1">
    <source>
        <dbReference type="ARBA" id="ARBA00004571"/>
    </source>
</evidence>
<comment type="subcellular location">
    <subcellularLocation>
        <location evidence="1 14">Cell outer membrane</location>
        <topology evidence="1 14">Multi-pass membrane protein</topology>
    </subcellularLocation>
</comment>
<dbReference type="EMBL" id="QCZI01000001">
    <property type="protein sequence ID" value="PWA07461.1"/>
    <property type="molecule type" value="Genomic_DNA"/>
</dbReference>
<dbReference type="RefSeq" id="WP_116723607.1">
    <property type="nucleotide sequence ID" value="NZ_QCZI01000001.1"/>
</dbReference>
<keyword evidence="7 16" id="KW-0732">Signal</keyword>
<reference evidence="19 20" key="1">
    <citation type="submission" date="2018-04" db="EMBL/GenBank/DDBJ databases">
        <title>Flavobacterium sp. nov., isolated from glacier ice.</title>
        <authorList>
            <person name="Liu Q."/>
            <person name="Xin Y.-H."/>
        </authorList>
    </citation>
    <scope>NUCLEOTIDE SEQUENCE [LARGE SCALE GENOMIC DNA]</scope>
    <source>
        <strain evidence="19 20">RB1R5</strain>
    </source>
</reference>
<evidence type="ECO:0000259" key="18">
    <source>
        <dbReference type="Pfam" id="PF07715"/>
    </source>
</evidence>
<dbReference type="Proteomes" id="UP000245449">
    <property type="component" value="Unassembled WGS sequence"/>
</dbReference>
<dbReference type="InterPro" id="IPR000531">
    <property type="entry name" value="Beta-barrel_TonB"/>
</dbReference>
<evidence type="ECO:0000256" key="14">
    <source>
        <dbReference type="PROSITE-ProRule" id="PRU01360"/>
    </source>
</evidence>
<keyword evidence="9" id="KW-0406">Ion transport</keyword>
<evidence type="ECO:0000259" key="17">
    <source>
        <dbReference type="Pfam" id="PF00593"/>
    </source>
</evidence>
<dbReference type="GO" id="GO:0009279">
    <property type="term" value="C:cell outer membrane"/>
    <property type="evidence" value="ECO:0007669"/>
    <property type="project" value="UniProtKB-SubCell"/>
</dbReference>
<feature type="chain" id="PRO_5015769631" evidence="16">
    <location>
        <begin position="20"/>
        <end position="753"/>
    </location>
</feature>
<evidence type="ECO:0000256" key="10">
    <source>
        <dbReference type="ARBA" id="ARBA00023077"/>
    </source>
</evidence>
<evidence type="ECO:0000256" key="6">
    <source>
        <dbReference type="ARBA" id="ARBA00022692"/>
    </source>
</evidence>
<evidence type="ECO:0000256" key="11">
    <source>
        <dbReference type="ARBA" id="ARBA00023136"/>
    </source>
</evidence>
<comment type="similarity">
    <text evidence="2 14 15">Belongs to the TonB-dependent receptor family.</text>
</comment>
<evidence type="ECO:0000256" key="15">
    <source>
        <dbReference type="RuleBase" id="RU003357"/>
    </source>
</evidence>
<dbReference type="SUPFAM" id="SSF56935">
    <property type="entry name" value="Porins"/>
    <property type="match status" value="1"/>
</dbReference>
<keyword evidence="6 14" id="KW-0812">Transmembrane</keyword>
<feature type="domain" description="TonB-dependent receptor plug" evidence="18">
    <location>
        <begin position="73"/>
        <end position="171"/>
    </location>
</feature>
<dbReference type="Pfam" id="PF07715">
    <property type="entry name" value="Plug"/>
    <property type="match status" value="1"/>
</dbReference>
<keyword evidence="4 14" id="KW-1134">Transmembrane beta strand</keyword>
<keyword evidence="13 14" id="KW-0998">Cell outer membrane</keyword>
<evidence type="ECO:0000256" key="13">
    <source>
        <dbReference type="ARBA" id="ARBA00023237"/>
    </source>
</evidence>
<evidence type="ECO:0000256" key="7">
    <source>
        <dbReference type="ARBA" id="ARBA00022729"/>
    </source>
</evidence>
<keyword evidence="10 15" id="KW-0798">TonB box</keyword>
<dbReference type="PANTHER" id="PTHR32552:SF68">
    <property type="entry name" value="FERRICHROME OUTER MEMBRANE TRANSPORTER_PHAGE RECEPTOR"/>
    <property type="match status" value="1"/>
</dbReference>
<dbReference type="InterPro" id="IPR037066">
    <property type="entry name" value="Plug_dom_sf"/>
</dbReference>
<dbReference type="InterPro" id="IPR039426">
    <property type="entry name" value="TonB-dep_rcpt-like"/>
</dbReference>
<organism evidence="19 20">
    <name type="scientific">Flavobacterium psychrotolerans</name>
    <dbReference type="NCBI Taxonomy" id="2169410"/>
    <lineage>
        <taxon>Bacteria</taxon>
        <taxon>Pseudomonadati</taxon>
        <taxon>Bacteroidota</taxon>
        <taxon>Flavobacteriia</taxon>
        <taxon>Flavobacteriales</taxon>
        <taxon>Flavobacteriaceae</taxon>
        <taxon>Flavobacterium</taxon>
    </lineage>
</organism>
<proteinExistence type="inferred from homology"/>
<evidence type="ECO:0000256" key="3">
    <source>
        <dbReference type="ARBA" id="ARBA00022448"/>
    </source>
</evidence>
<protein>
    <submittedName>
        <fullName evidence="19">TonB-dependent siderophore receptor</fullName>
    </submittedName>
</protein>
<accession>A0A2U1JQM7</accession>
<name>A0A2U1JQM7_9FLAO</name>
<dbReference type="InterPro" id="IPR010105">
    <property type="entry name" value="TonB_sidphr_rcpt"/>
</dbReference>
<dbReference type="Pfam" id="PF00593">
    <property type="entry name" value="TonB_dep_Rec_b-barrel"/>
    <property type="match status" value="1"/>
</dbReference>
<comment type="caution">
    <text evidence="19">The sequence shown here is derived from an EMBL/GenBank/DDBJ whole genome shotgun (WGS) entry which is preliminary data.</text>
</comment>
<dbReference type="OrthoDB" id="9775095at2"/>
<dbReference type="InterPro" id="IPR012910">
    <property type="entry name" value="Plug_dom"/>
</dbReference>
<sequence>MKHILLLIVSILFCLSGFAQETASISEKTNNNETYYTVLDTVKNKKGEVLQEVIINAKQQKNPVFVGKSGIKPMDLPQSVSVINQATLQNQQIVSLTDVLKNTNGVYIMGNTGGYQEEIASRGYSLGSSNTFKNGVRYFNGMPTEMSGIEKVEFLKGSAAILFGNVTAGGVLNLITKKPKFNSGADVSIGIGSFDLYKTTFDVYGGLGDSKKVAFRMNGSNTQANSFRKGVSSETKYINPSFLINFTEKTSLLVEADYIKDERTPDFGAGIINYELVDLPRERFTGISWGYNKAEQASQTTTLKHQLSDNWDLSFVNSFRYYKTDLFANARPNTVLGTPANSAPILSVDADGNWKRSVQRSEAKDNYWLQELNLKGKFKTWDLNHQVLIGVDTDENKTVTLAYKNMNYDTINIFTTDLSSARFDIPMMAKNTLITPSIKRVGGFVQDLISFNKYLKVLAGVRYSYQDTENNKITYTTAPITTAAPVPTVTGEKTDPVTNQYDSAFSPRFGLIFQPNEHHSLFASYSNSFVPNTGIDYATGKAMEPSTIKQYEAGLKNELFKERLFANLTLYQIENDNLAQQSLANGNADVNIKEMSGATKSKGVEIDLVANPVKGLSLLAGYSFTEIKYTSSNTYIVGSSILYMPKNTANLNFNYIFNDGKLKGLNLGLINSYVGARAAGRSTQIRSIYDPRKPVALPDYFQSDATISYKFHQLTFRGKISNIFDTLSYNVHDDNSVNPIAPRNYALTINYNF</sequence>
<keyword evidence="20" id="KW-1185">Reference proteome</keyword>
<dbReference type="AlphaFoldDB" id="A0A2U1JQM7"/>
<keyword evidence="12 19" id="KW-0675">Receptor</keyword>
<keyword evidence="3 14" id="KW-0813">Transport</keyword>
<evidence type="ECO:0000256" key="4">
    <source>
        <dbReference type="ARBA" id="ARBA00022452"/>
    </source>
</evidence>
<keyword evidence="11 14" id="KW-0472">Membrane</keyword>
<dbReference type="Gene3D" id="2.40.170.20">
    <property type="entry name" value="TonB-dependent receptor, beta-barrel domain"/>
    <property type="match status" value="1"/>
</dbReference>
<feature type="signal peptide" evidence="16">
    <location>
        <begin position="1"/>
        <end position="19"/>
    </location>
</feature>
<dbReference type="Gene3D" id="2.170.130.10">
    <property type="entry name" value="TonB-dependent receptor, plug domain"/>
    <property type="match status" value="1"/>
</dbReference>
<evidence type="ECO:0000256" key="9">
    <source>
        <dbReference type="ARBA" id="ARBA00023065"/>
    </source>
</evidence>
<evidence type="ECO:0000256" key="12">
    <source>
        <dbReference type="ARBA" id="ARBA00023170"/>
    </source>
</evidence>
<dbReference type="PANTHER" id="PTHR32552">
    <property type="entry name" value="FERRICHROME IRON RECEPTOR-RELATED"/>
    <property type="match status" value="1"/>
</dbReference>
<evidence type="ECO:0000313" key="20">
    <source>
        <dbReference type="Proteomes" id="UP000245449"/>
    </source>
</evidence>
<evidence type="ECO:0000256" key="16">
    <source>
        <dbReference type="SAM" id="SignalP"/>
    </source>
</evidence>
<dbReference type="PROSITE" id="PS52016">
    <property type="entry name" value="TONB_DEPENDENT_REC_3"/>
    <property type="match status" value="1"/>
</dbReference>
<gene>
    <name evidence="19" type="ORF">DB895_01730</name>
</gene>
<evidence type="ECO:0000256" key="2">
    <source>
        <dbReference type="ARBA" id="ARBA00009810"/>
    </source>
</evidence>
<evidence type="ECO:0000256" key="8">
    <source>
        <dbReference type="ARBA" id="ARBA00023004"/>
    </source>
</evidence>
<dbReference type="InterPro" id="IPR036942">
    <property type="entry name" value="Beta-barrel_TonB_sf"/>
</dbReference>
<dbReference type="GO" id="GO:0038023">
    <property type="term" value="F:signaling receptor activity"/>
    <property type="evidence" value="ECO:0007669"/>
    <property type="project" value="InterPro"/>
</dbReference>
<dbReference type="GO" id="GO:0015891">
    <property type="term" value="P:siderophore transport"/>
    <property type="evidence" value="ECO:0007669"/>
    <property type="project" value="InterPro"/>
</dbReference>